<evidence type="ECO:0000313" key="1">
    <source>
        <dbReference type="EnsemblMetazoa" id="PPA04287.1"/>
    </source>
</evidence>
<dbReference type="EnsemblMetazoa" id="PPA04287.1">
    <property type="protein sequence ID" value="PPA04287.1"/>
    <property type="gene ID" value="WBGene00093841"/>
</dbReference>
<accession>A0A2A6B6J0</accession>
<reference evidence="2" key="1">
    <citation type="journal article" date="2008" name="Nat. Genet.">
        <title>The Pristionchus pacificus genome provides a unique perspective on nematode lifestyle and parasitism.</title>
        <authorList>
            <person name="Dieterich C."/>
            <person name="Clifton S.W."/>
            <person name="Schuster L.N."/>
            <person name="Chinwalla A."/>
            <person name="Delehaunty K."/>
            <person name="Dinkelacker I."/>
            <person name="Fulton L."/>
            <person name="Fulton R."/>
            <person name="Godfrey J."/>
            <person name="Minx P."/>
            <person name="Mitreva M."/>
            <person name="Roeseler W."/>
            <person name="Tian H."/>
            <person name="Witte H."/>
            <person name="Yang S.P."/>
            <person name="Wilson R.K."/>
            <person name="Sommer R.J."/>
        </authorList>
    </citation>
    <scope>NUCLEOTIDE SEQUENCE [LARGE SCALE GENOMIC DNA]</scope>
    <source>
        <strain evidence="2">PS312</strain>
    </source>
</reference>
<keyword evidence="2" id="KW-1185">Reference proteome</keyword>
<evidence type="ECO:0000313" key="2">
    <source>
        <dbReference type="Proteomes" id="UP000005239"/>
    </source>
</evidence>
<reference evidence="1" key="2">
    <citation type="submission" date="2022-06" db="UniProtKB">
        <authorList>
            <consortium name="EnsemblMetazoa"/>
        </authorList>
    </citation>
    <scope>IDENTIFICATION</scope>
    <source>
        <strain evidence="1">PS312</strain>
    </source>
</reference>
<dbReference type="AlphaFoldDB" id="A0A2A6B6J0"/>
<organism evidence="1 2">
    <name type="scientific">Pristionchus pacificus</name>
    <name type="common">Parasitic nematode worm</name>
    <dbReference type="NCBI Taxonomy" id="54126"/>
    <lineage>
        <taxon>Eukaryota</taxon>
        <taxon>Metazoa</taxon>
        <taxon>Ecdysozoa</taxon>
        <taxon>Nematoda</taxon>
        <taxon>Chromadorea</taxon>
        <taxon>Rhabditida</taxon>
        <taxon>Rhabditina</taxon>
        <taxon>Diplogasteromorpha</taxon>
        <taxon>Diplogasteroidea</taxon>
        <taxon>Neodiplogasteridae</taxon>
        <taxon>Pristionchus</taxon>
    </lineage>
</organism>
<protein>
    <submittedName>
        <fullName evidence="1">Uncharacterized protein</fullName>
    </submittedName>
</protein>
<gene>
    <name evidence="1" type="primary">WBGene00093841</name>
</gene>
<sequence length="118" mass="13503">MGDEAREAFFDGNDVRYFHALCCSAHVTALCIVINSVEIGIWILELVLHNPVDLRLMERSIVFIEAPEYFNNKRYEIKDEPVYAPRPTVAAADKMWVLLFISILCAALTVSIYFFTVK</sequence>
<name>A0A2A6B6J0_PRIPA</name>
<accession>A0A8R1Y9L5</accession>
<dbReference type="Proteomes" id="UP000005239">
    <property type="component" value="Unassembled WGS sequence"/>
</dbReference>
<proteinExistence type="predicted"/>